<dbReference type="AlphaFoldDB" id="A0A0A9D8L1"/>
<proteinExistence type="predicted"/>
<dbReference type="GO" id="GO:0005783">
    <property type="term" value="C:endoplasmic reticulum"/>
    <property type="evidence" value="ECO:0007669"/>
    <property type="project" value="UniProtKB-ARBA"/>
</dbReference>
<dbReference type="Pfam" id="PF00226">
    <property type="entry name" value="DnaJ"/>
    <property type="match status" value="1"/>
</dbReference>
<dbReference type="GO" id="GO:0009535">
    <property type="term" value="C:chloroplast thylakoid membrane"/>
    <property type="evidence" value="ECO:0007669"/>
    <property type="project" value="TreeGrafter"/>
</dbReference>
<feature type="domain" description="J" evidence="1">
    <location>
        <begin position="70"/>
        <end position="97"/>
    </location>
</feature>
<dbReference type="InterPro" id="IPR001623">
    <property type="entry name" value="DnaJ_domain"/>
</dbReference>
<dbReference type="CDD" id="cd06257">
    <property type="entry name" value="DnaJ"/>
    <property type="match status" value="1"/>
</dbReference>
<protein>
    <recommendedName>
        <fullName evidence="1">J domain-containing protein</fullName>
    </recommendedName>
</protein>
<dbReference type="GO" id="GO:0042026">
    <property type="term" value="P:protein refolding"/>
    <property type="evidence" value="ECO:0007669"/>
    <property type="project" value="TreeGrafter"/>
</dbReference>
<dbReference type="GO" id="GO:0051082">
    <property type="term" value="F:unfolded protein binding"/>
    <property type="evidence" value="ECO:0007669"/>
    <property type="project" value="TreeGrafter"/>
</dbReference>
<evidence type="ECO:0000259" key="1">
    <source>
        <dbReference type="Pfam" id="PF00226"/>
    </source>
</evidence>
<dbReference type="PANTHER" id="PTHR43096">
    <property type="entry name" value="DNAJ HOMOLOG 1, MITOCHONDRIAL-RELATED"/>
    <property type="match status" value="1"/>
</dbReference>
<dbReference type="EMBL" id="GBRH01212946">
    <property type="protein sequence ID" value="JAD84949.1"/>
    <property type="molecule type" value="Transcribed_RNA"/>
</dbReference>
<name>A0A0A9D8L1_ARUDO</name>
<reference evidence="2" key="1">
    <citation type="submission" date="2014-09" db="EMBL/GenBank/DDBJ databases">
        <authorList>
            <person name="Magalhaes I.L.F."/>
            <person name="Oliveira U."/>
            <person name="Santos F.R."/>
            <person name="Vidigal T.H.D.A."/>
            <person name="Brescovit A.D."/>
            <person name="Santos A.J."/>
        </authorList>
    </citation>
    <scope>NUCLEOTIDE SEQUENCE</scope>
    <source>
        <tissue evidence="2">Shoot tissue taken approximately 20 cm above the soil surface</tissue>
    </source>
</reference>
<sequence length="128" mass="13981">MALALSTLPFAPSNPSLSFRVPAAFPPRGVHFAAAGRSGVLPLACAAPRHRCRATRRRRGGGLVVWASADYYATLGVPRSASNKRIKAAYRKLARQMFDACPLQPEPQFFTRPMCLPSIYHVCLRAIS</sequence>
<dbReference type="SUPFAM" id="SSF46565">
    <property type="entry name" value="Chaperone J-domain"/>
    <property type="match status" value="1"/>
</dbReference>
<dbReference type="InterPro" id="IPR036869">
    <property type="entry name" value="J_dom_sf"/>
</dbReference>
<evidence type="ECO:0000313" key="2">
    <source>
        <dbReference type="EMBL" id="JAD84949.1"/>
    </source>
</evidence>
<dbReference type="Gene3D" id="1.10.287.110">
    <property type="entry name" value="DnaJ domain"/>
    <property type="match status" value="1"/>
</dbReference>
<accession>A0A0A9D8L1</accession>
<reference evidence="2" key="2">
    <citation type="journal article" date="2015" name="Data Brief">
        <title>Shoot transcriptome of the giant reed, Arundo donax.</title>
        <authorList>
            <person name="Barrero R.A."/>
            <person name="Guerrero F.D."/>
            <person name="Moolhuijzen P."/>
            <person name="Goolsby J.A."/>
            <person name="Tidwell J."/>
            <person name="Bellgard S.E."/>
            <person name="Bellgard M.I."/>
        </authorList>
    </citation>
    <scope>NUCLEOTIDE SEQUENCE</scope>
    <source>
        <tissue evidence="2">Shoot tissue taken approximately 20 cm above the soil surface</tissue>
    </source>
</reference>
<dbReference type="PANTHER" id="PTHR43096:SF22">
    <property type="entry name" value="MOLECULAR CHAPERONE HSP40_DNAJ FAMILY PROTEIN"/>
    <property type="match status" value="1"/>
</dbReference>
<organism evidence="2">
    <name type="scientific">Arundo donax</name>
    <name type="common">Giant reed</name>
    <name type="synonym">Donax arundinaceus</name>
    <dbReference type="NCBI Taxonomy" id="35708"/>
    <lineage>
        <taxon>Eukaryota</taxon>
        <taxon>Viridiplantae</taxon>
        <taxon>Streptophyta</taxon>
        <taxon>Embryophyta</taxon>
        <taxon>Tracheophyta</taxon>
        <taxon>Spermatophyta</taxon>
        <taxon>Magnoliopsida</taxon>
        <taxon>Liliopsida</taxon>
        <taxon>Poales</taxon>
        <taxon>Poaceae</taxon>
        <taxon>PACMAD clade</taxon>
        <taxon>Arundinoideae</taxon>
        <taxon>Arundineae</taxon>
        <taxon>Arundo</taxon>
    </lineage>
</organism>